<gene>
    <name evidence="9" type="primary">radC</name>
    <name evidence="9" type="ORF">E4665_06775</name>
</gene>
<keyword evidence="10" id="KW-1185">Reference proteome</keyword>
<dbReference type="GO" id="GO:0046872">
    <property type="term" value="F:metal ion binding"/>
    <property type="evidence" value="ECO:0007669"/>
    <property type="project" value="UniProtKB-KW"/>
</dbReference>
<dbReference type="OrthoDB" id="9804482at2"/>
<dbReference type="CDD" id="cd08071">
    <property type="entry name" value="MPN_DUF2466"/>
    <property type="match status" value="1"/>
</dbReference>
<dbReference type="Gene3D" id="3.40.140.10">
    <property type="entry name" value="Cytidine Deaminase, domain 2"/>
    <property type="match status" value="1"/>
</dbReference>
<keyword evidence="4" id="KW-0378">Hydrolase</keyword>
<comment type="similarity">
    <text evidence="1 7">Belongs to the UPF0758 family.</text>
</comment>
<dbReference type="InterPro" id="IPR001405">
    <property type="entry name" value="UPF0758"/>
</dbReference>
<evidence type="ECO:0000256" key="2">
    <source>
        <dbReference type="ARBA" id="ARBA00022670"/>
    </source>
</evidence>
<dbReference type="PROSITE" id="PS01302">
    <property type="entry name" value="UPF0758"/>
    <property type="match status" value="1"/>
</dbReference>
<dbReference type="NCBIfam" id="TIGR00608">
    <property type="entry name" value="radc"/>
    <property type="match status" value="1"/>
</dbReference>
<keyword evidence="5" id="KW-0862">Zinc</keyword>
<dbReference type="InterPro" id="IPR025657">
    <property type="entry name" value="RadC_JAB"/>
</dbReference>
<organism evidence="9 10">
    <name type="scientific">Sporolactobacillus shoreae</name>
    <dbReference type="NCBI Taxonomy" id="1465501"/>
    <lineage>
        <taxon>Bacteria</taxon>
        <taxon>Bacillati</taxon>
        <taxon>Bacillota</taxon>
        <taxon>Bacilli</taxon>
        <taxon>Bacillales</taxon>
        <taxon>Sporolactobacillaceae</taxon>
        <taxon>Sporolactobacillus</taxon>
    </lineage>
</organism>
<dbReference type="PANTHER" id="PTHR30471:SF3">
    <property type="entry name" value="UPF0758 PROTEIN YEES-RELATED"/>
    <property type="match status" value="1"/>
</dbReference>
<dbReference type="InterPro" id="IPR020891">
    <property type="entry name" value="UPF0758_CS"/>
</dbReference>
<proteinExistence type="inferred from homology"/>
<keyword evidence="3" id="KW-0479">Metal-binding</keyword>
<dbReference type="PANTHER" id="PTHR30471">
    <property type="entry name" value="DNA REPAIR PROTEIN RADC"/>
    <property type="match status" value="1"/>
</dbReference>
<dbReference type="Proteomes" id="UP000298347">
    <property type="component" value="Unassembled WGS sequence"/>
</dbReference>
<dbReference type="InterPro" id="IPR037518">
    <property type="entry name" value="MPN"/>
</dbReference>
<feature type="domain" description="MPN" evidence="8">
    <location>
        <begin position="93"/>
        <end position="215"/>
    </location>
</feature>
<name>A0A4Z0GRE9_9BACL</name>
<dbReference type="SUPFAM" id="SSF102712">
    <property type="entry name" value="JAB1/MPN domain"/>
    <property type="match status" value="1"/>
</dbReference>
<evidence type="ECO:0000259" key="8">
    <source>
        <dbReference type="PROSITE" id="PS50249"/>
    </source>
</evidence>
<dbReference type="Pfam" id="PF04002">
    <property type="entry name" value="RadC"/>
    <property type="match status" value="1"/>
</dbReference>
<comment type="caution">
    <text evidence="9">The sequence shown here is derived from an EMBL/GenBank/DDBJ whole genome shotgun (WGS) entry which is preliminary data.</text>
</comment>
<evidence type="ECO:0000256" key="4">
    <source>
        <dbReference type="ARBA" id="ARBA00022801"/>
    </source>
</evidence>
<dbReference type="PROSITE" id="PS50249">
    <property type="entry name" value="MPN"/>
    <property type="match status" value="1"/>
</dbReference>
<dbReference type="GO" id="GO:0006508">
    <property type="term" value="P:proteolysis"/>
    <property type="evidence" value="ECO:0007669"/>
    <property type="project" value="UniProtKB-KW"/>
</dbReference>
<dbReference type="NCBIfam" id="NF000642">
    <property type="entry name" value="PRK00024.1"/>
    <property type="match status" value="1"/>
</dbReference>
<evidence type="ECO:0000313" key="9">
    <source>
        <dbReference type="EMBL" id="TGA99016.1"/>
    </source>
</evidence>
<dbReference type="AlphaFoldDB" id="A0A4Z0GRE9"/>
<sequence length="215" mass="23773">MMNEHYELAKEELAFYGAENASLQNILAVLIGPKANPSITGQLSALGIDRLADLSIEELRNIQGLGETAAKRINSAFGLAFKLRKFGKKESYKIRSPQDVANYFSNLEHEQQECFDAIYLTTKNAVISRKNIFKGTLNSSIVHPREVFKEAVRLSAAAVVVAHNHPSGDPTPSREDIDVTRRLVSTGKMLGIDLLDHIVIGDESNYVSLKEKGYV</sequence>
<evidence type="ECO:0000256" key="6">
    <source>
        <dbReference type="ARBA" id="ARBA00023049"/>
    </source>
</evidence>
<dbReference type="GO" id="GO:0008237">
    <property type="term" value="F:metallopeptidase activity"/>
    <property type="evidence" value="ECO:0007669"/>
    <property type="project" value="UniProtKB-KW"/>
</dbReference>
<keyword evidence="6" id="KW-0482">Metalloprotease</keyword>
<evidence type="ECO:0000313" key="10">
    <source>
        <dbReference type="Proteomes" id="UP000298347"/>
    </source>
</evidence>
<accession>A0A4Z0GRE9</accession>
<keyword evidence="2" id="KW-0645">Protease</keyword>
<protein>
    <submittedName>
        <fullName evidence="9">DNA repair protein RadC</fullName>
    </submittedName>
</protein>
<dbReference type="EMBL" id="SRJD01000005">
    <property type="protein sequence ID" value="TGA99016.1"/>
    <property type="molecule type" value="Genomic_DNA"/>
</dbReference>
<evidence type="ECO:0000256" key="5">
    <source>
        <dbReference type="ARBA" id="ARBA00022833"/>
    </source>
</evidence>
<evidence type="ECO:0000256" key="3">
    <source>
        <dbReference type="ARBA" id="ARBA00022723"/>
    </source>
</evidence>
<evidence type="ECO:0000256" key="7">
    <source>
        <dbReference type="RuleBase" id="RU003797"/>
    </source>
</evidence>
<reference evidence="9 10" key="1">
    <citation type="journal article" date="2015" name="Int. J. Syst. Evol. Microbiol.">
        <title>Sporolactobacillus shoreae sp. nov. and Sporolactobacillus spathodeae sp. nov., two spore-forming lactic acid bacteria isolated from tree barks in Thailand.</title>
        <authorList>
            <person name="Thamacharoensuk T."/>
            <person name="Kitahara M."/>
            <person name="Ohkuma M."/>
            <person name="Thongchul N."/>
            <person name="Tanasupawat S."/>
        </authorList>
    </citation>
    <scope>NUCLEOTIDE SEQUENCE [LARGE SCALE GENOMIC DNA]</scope>
    <source>
        <strain evidence="9 10">BK92</strain>
    </source>
</reference>
<evidence type="ECO:0000256" key="1">
    <source>
        <dbReference type="ARBA" id="ARBA00010243"/>
    </source>
</evidence>